<dbReference type="RefSeq" id="YP_009903680.1">
    <property type="nucleotide sequence ID" value="NC_049849.1"/>
</dbReference>
<dbReference type="EMBL" id="MN094788">
    <property type="protein sequence ID" value="QDH83499.1"/>
    <property type="molecule type" value="Genomic_DNA"/>
</dbReference>
<protein>
    <submittedName>
        <fullName evidence="1">Uncharacterized protein</fullName>
    </submittedName>
</protein>
<sequence length="118" mass="13485">MTDKTPLEVLKDIRETLSDPEHWRQGDYQGHRIGGVTFDLCHAAVQGRAPNCWCILGAMLKSTYVRGLVVEKKLEQAVNHFHPRFNSVAAFNDEPGRTHEEVLQVIDYAIQREQEQAQ</sequence>
<proteinExistence type="predicted"/>
<evidence type="ECO:0000313" key="1">
    <source>
        <dbReference type="EMBL" id="QDH83499.1"/>
    </source>
</evidence>
<dbReference type="Pfam" id="PF19698">
    <property type="entry name" value="DUF6197"/>
    <property type="match status" value="1"/>
</dbReference>
<dbReference type="KEGG" id="vg:56135956"/>
<name>A0A514CSP2_9CAUD</name>
<keyword evidence="2" id="KW-1185">Reference proteome</keyword>
<dbReference type="GeneID" id="56135956"/>
<dbReference type="Proteomes" id="UP000320799">
    <property type="component" value="Segment"/>
</dbReference>
<evidence type="ECO:0000313" key="2">
    <source>
        <dbReference type="Proteomes" id="UP000320799"/>
    </source>
</evidence>
<accession>A0A514CSP2</accession>
<dbReference type="InterPro" id="IPR045677">
    <property type="entry name" value="DUF6197"/>
</dbReference>
<organism evidence="1 2">
    <name type="scientific">Achromobacter phage Motura</name>
    <dbReference type="NCBI Taxonomy" id="2591403"/>
    <lineage>
        <taxon>Viruses</taxon>
        <taxon>Duplodnaviria</taxon>
        <taxon>Heunggongvirae</taxon>
        <taxon>Uroviricota</taxon>
        <taxon>Caudoviricetes</taxon>
        <taxon>Moturavirus</taxon>
        <taxon>Moturavirus motura</taxon>
    </lineage>
</organism>
<reference evidence="1 2" key="1">
    <citation type="submission" date="2019-06" db="EMBL/GenBank/DDBJ databases">
        <authorList>
            <person name="Kincaid V.D."/>
            <person name="Fuller A."/>
            <person name="Hodges K."/>
            <person name="Bansal M."/>
            <person name="Essig J."/>
            <person name="Johnson A."/>
        </authorList>
    </citation>
    <scope>NUCLEOTIDE SEQUENCE [LARGE SCALE GENOMIC DNA]</scope>
</reference>